<reference evidence="1" key="2">
    <citation type="submission" date="2010-07" db="EMBL/GenBank/DDBJ databases">
        <authorList>
            <consortium name="The Broad Institute Genome Sequencing Platform"/>
            <consortium name="Broad Institute Genome Sequencing Center for Infectious Disease"/>
            <person name="Ma L.-J."/>
            <person name="Dead R."/>
            <person name="Young S."/>
            <person name="Zeng Q."/>
            <person name="Koehrsen M."/>
            <person name="Alvarado L."/>
            <person name="Berlin A."/>
            <person name="Chapman S.B."/>
            <person name="Chen Z."/>
            <person name="Freedman E."/>
            <person name="Gellesch M."/>
            <person name="Goldberg J."/>
            <person name="Griggs A."/>
            <person name="Gujja S."/>
            <person name="Heilman E.R."/>
            <person name="Heiman D."/>
            <person name="Hepburn T."/>
            <person name="Howarth C."/>
            <person name="Jen D."/>
            <person name="Larson L."/>
            <person name="Mehta T."/>
            <person name="Neiman D."/>
            <person name="Pearson M."/>
            <person name="Roberts A."/>
            <person name="Saif S."/>
            <person name="Shea T."/>
            <person name="Shenoy N."/>
            <person name="Sisk P."/>
            <person name="Stolte C."/>
            <person name="Sykes S."/>
            <person name="Walk T."/>
            <person name="White J."/>
            <person name="Yandava C."/>
            <person name="Haas B."/>
            <person name="Nusbaum C."/>
            <person name="Birren B."/>
        </authorList>
    </citation>
    <scope>NUCLEOTIDE SEQUENCE</scope>
    <source>
        <strain evidence="1">R3-111a-1</strain>
    </source>
</reference>
<dbReference type="Pfam" id="PF13450">
    <property type="entry name" value="NAD_binding_8"/>
    <property type="match status" value="1"/>
</dbReference>
<dbReference type="HOGENOM" id="CLU_821451_0_0_1"/>
<dbReference type="RefSeq" id="XP_009219430.1">
    <property type="nucleotide sequence ID" value="XM_009221166.1"/>
</dbReference>
<dbReference type="InterPro" id="IPR036188">
    <property type="entry name" value="FAD/NAD-bd_sf"/>
</dbReference>
<reference evidence="3" key="1">
    <citation type="submission" date="2010-07" db="EMBL/GenBank/DDBJ databases">
        <title>The genome sequence of Gaeumannomyces graminis var. tritici strain R3-111a-1.</title>
        <authorList>
            <consortium name="The Broad Institute Genome Sequencing Platform"/>
            <person name="Ma L.-J."/>
            <person name="Dead R."/>
            <person name="Young S."/>
            <person name="Zeng Q."/>
            <person name="Koehrsen M."/>
            <person name="Alvarado L."/>
            <person name="Berlin A."/>
            <person name="Chapman S.B."/>
            <person name="Chen Z."/>
            <person name="Freedman E."/>
            <person name="Gellesch M."/>
            <person name="Goldberg J."/>
            <person name="Griggs A."/>
            <person name="Gujja S."/>
            <person name="Heilman E.R."/>
            <person name="Heiman D."/>
            <person name="Hepburn T."/>
            <person name="Howarth C."/>
            <person name="Jen D."/>
            <person name="Larson L."/>
            <person name="Mehta T."/>
            <person name="Neiman D."/>
            <person name="Pearson M."/>
            <person name="Roberts A."/>
            <person name="Saif S."/>
            <person name="Shea T."/>
            <person name="Shenoy N."/>
            <person name="Sisk P."/>
            <person name="Stolte C."/>
            <person name="Sykes S."/>
            <person name="Walk T."/>
            <person name="White J."/>
            <person name="Yandava C."/>
            <person name="Haas B."/>
            <person name="Nusbaum C."/>
            <person name="Birren B."/>
        </authorList>
    </citation>
    <scope>NUCLEOTIDE SEQUENCE [LARGE SCALE GENOMIC DNA]</scope>
    <source>
        <strain evidence="3">R3-111a-1</strain>
    </source>
</reference>
<reference evidence="2" key="4">
    <citation type="journal article" date="2015" name="G3 (Bethesda)">
        <title>Genome sequences of three phytopathogenic species of the Magnaporthaceae family of fungi.</title>
        <authorList>
            <person name="Okagaki L.H."/>
            <person name="Nunes C.C."/>
            <person name="Sailsbery J."/>
            <person name="Clay B."/>
            <person name="Brown D."/>
            <person name="John T."/>
            <person name="Oh Y."/>
            <person name="Young N."/>
            <person name="Fitzgerald M."/>
            <person name="Haas B.J."/>
            <person name="Zeng Q."/>
            <person name="Young S."/>
            <person name="Adiconis X."/>
            <person name="Fan L."/>
            <person name="Levin J.Z."/>
            <person name="Mitchell T.K."/>
            <person name="Okubara P.A."/>
            <person name="Farman M.L."/>
            <person name="Kohn L.M."/>
            <person name="Birren B."/>
            <person name="Ma L.-J."/>
            <person name="Dean R.A."/>
        </authorList>
    </citation>
    <scope>NUCLEOTIDE SEQUENCE</scope>
    <source>
        <strain evidence="2">R3-111a-1</strain>
    </source>
</reference>
<accession>J3NQ29</accession>
<dbReference type="VEuPathDB" id="FungiDB:GGTG_03386"/>
<dbReference type="STRING" id="644352.J3NQ29"/>
<dbReference type="Gene3D" id="3.50.50.60">
    <property type="entry name" value="FAD/NAD(P)-binding domain"/>
    <property type="match status" value="1"/>
</dbReference>
<dbReference type="AlphaFoldDB" id="J3NQ29"/>
<name>J3NQ29_GAET3</name>
<reference evidence="2" key="5">
    <citation type="submission" date="2018-04" db="UniProtKB">
        <authorList>
            <consortium name="EnsemblFungi"/>
        </authorList>
    </citation>
    <scope>IDENTIFICATION</scope>
    <source>
        <strain evidence="2">R3-111a-1</strain>
    </source>
</reference>
<protein>
    <recommendedName>
        <fullName evidence="4">FAD dependent oxidoreductase domain-containing protein</fullName>
    </recommendedName>
</protein>
<evidence type="ECO:0000313" key="2">
    <source>
        <dbReference type="EnsemblFungi" id="EJT78285"/>
    </source>
</evidence>
<reference evidence="1" key="3">
    <citation type="submission" date="2010-09" db="EMBL/GenBank/DDBJ databases">
        <title>Annotation of Gaeumannomyces graminis var. tritici R3-111a-1.</title>
        <authorList>
            <consortium name="The Broad Institute Genome Sequencing Platform"/>
            <person name="Ma L.-J."/>
            <person name="Dead R."/>
            <person name="Young S.K."/>
            <person name="Zeng Q."/>
            <person name="Gargeya S."/>
            <person name="Fitzgerald M."/>
            <person name="Haas B."/>
            <person name="Abouelleil A."/>
            <person name="Alvarado L."/>
            <person name="Arachchi H.M."/>
            <person name="Berlin A."/>
            <person name="Brown A."/>
            <person name="Chapman S.B."/>
            <person name="Chen Z."/>
            <person name="Dunbar C."/>
            <person name="Freedman E."/>
            <person name="Gearin G."/>
            <person name="Gellesch M."/>
            <person name="Goldberg J."/>
            <person name="Griggs A."/>
            <person name="Gujja S."/>
            <person name="Heiman D."/>
            <person name="Howarth C."/>
            <person name="Larson L."/>
            <person name="Lui A."/>
            <person name="MacDonald P.J.P."/>
            <person name="Mehta T."/>
            <person name="Montmayeur A."/>
            <person name="Murphy C."/>
            <person name="Neiman D."/>
            <person name="Pearson M."/>
            <person name="Priest M."/>
            <person name="Roberts A."/>
            <person name="Saif S."/>
            <person name="Shea T."/>
            <person name="Shenoy N."/>
            <person name="Sisk P."/>
            <person name="Stolte C."/>
            <person name="Sykes S."/>
            <person name="Yandava C."/>
            <person name="Wortman J."/>
            <person name="Nusbaum C."/>
            <person name="Birren B."/>
        </authorList>
    </citation>
    <scope>NUCLEOTIDE SEQUENCE</scope>
    <source>
        <strain evidence="1">R3-111a-1</strain>
    </source>
</reference>
<dbReference type="EMBL" id="GL385396">
    <property type="protein sequence ID" value="EJT78285.1"/>
    <property type="molecule type" value="Genomic_DNA"/>
</dbReference>
<evidence type="ECO:0000313" key="3">
    <source>
        <dbReference type="Proteomes" id="UP000006039"/>
    </source>
</evidence>
<gene>
    <name evidence="2" type="primary">20343844</name>
    <name evidence="1" type="ORF">GGTG_03386</name>
</gene>
<organism evidence="1">
    <name type="scientific">Gaeumannomyces tritici (strain R3-111a-1)</name>
    <name type="common">Wheat and barley take-all root rot fungus</name>
    <name type="synonym">Gaeumannomyces graminis var. tritici</name>
    <dbReference type="NCBI Taxonomy" id="644352"/>
    <lineage>
        <taxon>Eukaryota</taxon>
        <taxon>Fungi</taxon>
        <taxon>Dikarya</taxon>
        <taxon>Ascomycota</taxon>
        <taxon>Pezizomycotina</taxon>
        <taxon>Sordariomycetes</taxon>
        <taxon>Sordariomycetidae</taxon>
        <taxon>Magnaporthales</taxon>
        <taxon>Magnaporthaceae</taxon>
        <taxon>Gaeumannomyces</taxon>
    </lineage>
</organism>
<dbReference type="Proteomes" id="UP000006039">
    <property type="component" value="Unassembled WGS sequence"/>
</dbReference>
<evidence type="ECO:0008006" key="4">
    <source>
        <dbReference type="Google" id="ProtNLM"/>
    </source>
</evidence>
<evidence type="ECO:0000313" key="1">
    <source>
        <dbReference type="EMBL" id="EJT78285.1"/>
    </source>
</evidence>
<sequence length="338" mass="36049">MNLNVFQTTTTPPAPTEAANHQAAITQALAATLKHSQLFSSSRGYSQALQAAQKIMPHATGMEPSAPPVPTDLGQTQPVSHPFVFRPLSIVYNLGRKAVSNYLSLAPKAYRDVVGGPRIAVIGAGLTGVTAAAYLLGYGFNVVIFEQSPKANMGGIWTRSIGLDRLREQLADESLRPPPMMPPPESRGHVELIGPGETRELATRVGSRAWRALRGTTDAPPRAPPSSPIICGYKHEITHEKATQVSLGLFQGLSVTRGERQQQLNPQQGGTVMGSQAFGGVGCAMLQPYSDMNASAPTGVAVAAECQQQVCERQQEDTVTFHAWSVGNSEGMFCISFS</sequence>
<dbReference type="OrthoDB" id="66881at2759"/>
<dbReference type="GeneID" id="20343844"/>
<keyword evidence="3" id="KW-1185">Reference proteome</keyword>
<dbReference type="EnsemblFungi" id="EJT78285">
    <property type="protein sequence ID" value="EJT78285"/>
    <property type="gene ID" value="GGTG_03386"/>
</dbReference>
<proteinExistence type="predicted"/>
<dbReference type="SUPFAM" id="SSF51905">
    <property type="entry name" value="FAD/NAD(P)-binding domain"/>
    <property type="match status" value="1"/>
</dbReference>